<dbReference type="SUPFAM" id="SSF81296">
    <property type="entry name" value="E set domains"/>
    <property type="match status" value="1"/>
</dbReference>
<reference evidence="8 9" key="1">
    <citation type="submission" date="2024-09" db="EMBL/GenBank/DDBJ databases">
        <authorList>
            <person name="Sun Q."/>
            <person name="Mori K."/>
        </authorList>
    </citation>
    <scope>NUCLEOTIDE SEQUENCE [LARGE SCALE GENOMIC DNA]</scope>
    <source>
        <strain evidence="8 9">TBRC 4938</strain>
    </source>
</reference>
<accession>A0ABV6AAF2</accession>
<gene>
    <name evidence="8" type="ORF">ACFFP0_01965</name>
</gene>
<feature type="domain" description="CopC" evidence="7">
    <location>
        <begin position="24"/>
        <end position="119"/>
    </location>
</feature>
<dbReference type="RefSeq" id="WP_377255337.1">
    <property type="nucleotide sequence ID" value="NZ_JBHMAA010000003.1"/>
</dbReference>
<name>A0ABV6AAF2_9HYPH</name>
<dbReference type="Gene3D" id="2.60.40.1220">
    <property type="match status" value="1"/>
</dbReference>
<evidence type="ECO:0000256" key="3">
    <source>
        <dbReference type="ARBA" id="ARBA00022729"/>
    </source>
</evidence>
<dbReference type="PANTHER" id="PTHR34820:SF4">
    <property type="entry name" value="INNER MEMBRANE PROTEIN YEBZ"/>
    <property type="match status" value="1"/>
</dbReference>
<evidence type="ECO:0000256" key="5">
    <source>
        <dbReference type="SAM" id="MobiDB-lite"/>
    </source>
</evidence>
<feature type="signal peptide" evidence="6">
    <location>
        <begin position="1"/>
        <end position="21"/>
    </location>
</feature>
<organism evidence="8 9">
    <name type="scientific">Rhizobium puerariae</name>
    <dbReference type="NCBI Taxonomy" id="1585791"/>
    <lineage>
        <taxon>Bacteria</taxon>
        <taxon>Pseudomonadati</taxon>
        <taxon>Pseudomonadota</taxon>
        <taxon>Alphaproteobacteria</taxon>
        <taxon>Hyphomicrobiales</taxon>
        <taxon>Rhizobiaceae</taxon>
        <taxon>Rhizobium/Agrobacterium group</taxon>
        <taxon>Rhizobium</taxon>
    </lineage>
</organism>
<dbReference type="EMBL" id="JBHMAA010000003">
    <property type="protein sequence ID" value="MFB9947591.1"/>
    <property type="molecule type" value="Genomic_DNA"/>
</dbReference>
<evidence type="ECO:0000256" key="1">
    <source>
        <dbReference type="ARBA" id="ARBA00004196"/>
    </source>
</evidence>
<dbReference type="InterPro" id="IPR032694">
    <property type="entry name" value="CopC/D"/>
</dbReference>
<evidence type="ECO:0000259" key="7">
    <source>
        <dbReference type="Pfam" id="PF04234"/>
    </source>
</evidence>
<sequence length="121" mass="12909">MKTLRILIAGAVSSLLFVSTAWPHAHLDRASPAERAEETTSPAAVTLTFTQEIELTLSSIKVTNGKGEPIPTGAPENVGGNRKSLRVGLPRLAPGVYKVDWAVTSVDTHRVDGSYTFAIKP</sequence>
<dbReference type="InterPro" id="IPR014756">
    <property type="entry name" value="Ig_E-set"/>
</dbReference>
<evidence type="ECO:0000313" key="9">
    <source>
        <dbReference type="Proteomes" id="UP001589692"/>
    </source>
</evidence>
<feature type="region of interest" description="Disordered" evidence="5">
    <location>
        <begin position="64"/>
        <end position="84"/>
    </location>
</feature>
<proteinExistence type="predicted"/>
<evidence type="ECO:0000313" key="8">
    <source>
        <dbReference type="EMBL" id="MFB9947591.1"/>
    </source>
</evidence>
<comment type="subcellular location">
    <subcellularLocation>
        <location evidence="1">Cell envelope</location>
    </subcellularLocation>
</comment>
<keyword evidence="2" id="KW-0479">Metal-binding</keyword>
<comment type="caution">
    <text evidence="8">The sequence shown here is derived from an EMBL/GenBank/DDBJ whole genome shotgun (WGS) entry which is preliminary data.</text>
</comment>
<evidence type="ECO:0000256" key="4">
    <source>
        <dbReference type="ARBA" id="ARBA00023008"/>
    </source>
</evidence>
<keyword evidence="9" id="KW-1185">Reference proteome</keyword>
<protein>
    <submittedName>
        <fullName evidence="8">Copper resistance protein CopC</fullName>
    </submittedName>
</protein>
<feature type="chain" id="PRO_5047027190" evidence="6">
    <location>
        <begin position="22"/>
        <end position="121"/>
    </location>
</feature>
<evidence type="ECO:0000256" key="2">
    <source>
        <dbReference type="ARBA" id="ARBA00022723"/>
    </source>
</evidence>
<keyword evidence="3 6" id="KW-0732">Signal</keyword>
<dbReference type="Pfam" id="PF04234">
    <property type="entry name" value="CopC"/>
    <property type="match status" value="1"/>
</dbReference>
<evidence type="ECO:0000256" key="6">
    <source>
        <dbReference type="SAM" id="SignalP"/>
    </source>
</evidence>
<dbReference type="PANTHER" id="PTHR34820">
    <property type="entry name" value="INNER MEMBRANE PROTEIN YEBZ"/>
    <property type="match status" value="1"/>
</dbReference>
<dbReference type="Proteomes" id="UP001589692">
    <property type="component" value="Unassembled WGS sequence"/>
</dbReference>
<keyword evidence="4" id="KW-0186">Copper</keyword>
<dbReference type="InterPro" id="IPR007348">
    <property type="entry name" value="CopC_dom"/>
</dbReference>
<dbReference type="InterPro" id="IPR014755">
    <property type="entry name" value="Cu-Rt/internalin_Ig-like"/>
</dbReference>